<accession>A0ABT3WZC5</accession>
<protein>
    <recommendedName>
        <fullName evidence="3">MalT-like TPR region domain-containing protein</fullName>
    </recommendedName>
</protein>
<dbReference type="Pfam" id="PF13424">
    <property type="entry name" value="TPR_12"/>
    <property type="match status" value="1"/>
</dbReference>
<proteinExistence type="predicted"/>
<dbReference type="EMBL" id="JAPMLT010000001">
    <property type="protein sequence ID" value="MCX7568630.1"/>
    <property type="molecule type" value="Genomic_DNA"/>
</dbReference>
<gene>
    <name evidence="1" type="ORF">OS242_01430</name>
</gene>
<evidence type="ECO:0008006" key="3">
    <source>
        <dbReference type="Google" id="ProtNLM"/>
    </source>
</evidence>
<keyword evidence="2" id="KW-1185">Reference proteome</keyword>
<dbReference type="RefSeq" id="WP_267149871.1">
    <property type="nucleotide sequence ID" value="NZ_JAPMLT010000001.1"/>
</dbReference>
<sequence>MSDTERAASILSGMDNLLMTIQLEIHNASLYVQASRVPEAEAMLIRAIQKSEAIGDKETIGMAHAEFAHVYLCKEELEKAESACHQAQTLLPVPHLYQAKVNRTLAGIAEARGQMEEATRRYQLASEGFKQLDEALEYDQTMHALSQVYRIQGDFERVADVLEKMRAVTHETLSKRGIAL</sequence>
<evidence type="ECO:0000313" key="1">
    <source>
        <dbReference type="EMBL" id="MCX7568630.1"/>
    </source>
</evidence>
<comment type="caution">
    <text evidence="1">The sequence shown here is derived from an EMBL/GenBank/DDBJ whole genome shotgun (WGS) entry which is preliminary data.</text>
</comment>
<organism evidence="1 2">
    <name type="scientific">Tumebacillus lacus</name>
    <dbReference type="NCBI Taxonomy" id="2995335"/>
    <lineage>
        <taxon>Bacteria</taxon>
        <taxon>Bacillati</taxon>
        <taxon>Bacillota</taxon>
        <taxon>Bacilli</taxon>
        <taxon>Bacillales</taxon>
        <taxon>Alicyclobacillaceae</taxon>
        <taxon>Tumebacillus</taxon>
    </lineage>
</organism>
<name>A0ABT3WZC5_9BACL</name>
<reference evidence="1 2" key="1">
    <citation type="submission" date="2022-11" db="EMBL/GenBank/DDBJ databases">
        <title>Study of microbial diversity in lake waters.</title>
        <authorList>
            <person name="Zhang J."/>
        </authorList>
    </citation>
    <scope>NUCLEOTIDE SEQUENCE [LARGE SCALE GENOMIC DNA]</scope>
    <source>
        <strain evidence="1 2">DT12</strain>
    </source>
</reference>
<dbReference type="Gene3D" id="1.25.40.10">
    <property type="entry name" value="Tetratricopeptide repeat domain"/>
    <property type="match status" value="2"/>
</dbReference>
<dbReference type="InterPro" id="IPR011990">
    <property type="entry name" value="TPR-like_helical_dom_sf"/>
</dbReference>
<dbReference type="SUPFAM" id="SSF48452">
    <property type="entry name" value="TPR-like"/>
    <property type="match status" value="1"/>
</dbReference>
<dbReference type="Proteomes" id="UP001208017">
    <property type="component" value="Unassembled WGS sequence"/>
</dbReference>
<evidence type="ECO:0000313" key="2">
    <source>
        <dbReference type="Proteomes" id="UP001208017"/>
    </source>
</evidence>